<dbReference type="AlphaFoldDB" id="A0A6J2YH02"/>
<evidence type="ECO:0000313" key="4">
    <source>
        <dbReference type="RefSeq" id="XP_030762556.1"/>
    </source>
</evidence>
<evidence type="ECO:0000259" key="2">
    <source>
        <dbReference type="Pfam" id="PF23328"/>
    </source>
</evidence>
<evidence type="ECO:0000256" key="1">
    <source>
        <dbReference type="SAM" id="Phobius"/>
    </source>
</evidence>
<dbReference type="InterPro" id="IPR057507">
    <property type="entry name" value="Sha_B-like_N"/>
</dbReference>
<keyword evidence="1" id="KW-0472">Membrane</keyword>
<proteinExistence type="predicted"/>
<keyword evidence="1" id="KW-0812">Transmembrane</keyword>
<dbReference type="OrthoDB" id="6346242at2759"/>
<dbReference type="GO" id="GO:0035317">
    <property type="term" value="P:imaginal disc-derived wing hair organization"/>
    <property type="evidence" value="ECO:0007669"/>
    <property type="project" value="TreeGrafter"/>
</dbReference>
<keyword evidence="3" id="KW-1185">Reference proteome</keyword>
<feature type="domain" description="Shavenoid isoform B-like N-terminal" evidence="2">
    <location>
        <begin position="26"/>
        <end position="92"/>
    </location>
</feature>
<dbReference type="InParanoid" id="A0A6J2YH02"/>
<dbReference type="KEGG" id="soy:115887303"/>
<organism evidence="3 4">
    <name type="scientific">Sitophilus oryzae</name>
    <name type="common">Rice weevil</name>
    <name type="synonym">Curculio oryzae</name>
    <dbReference type="NCBI Taxonomy" id="7048"/>
    <lineage>
        <taxon>Eukaryota</taxon>
        <taxon>Metazoa</taxon>
        <taxon>Ecdysozoa</taxon>
        <taxon>Arthropoda</taxon>
        <taxon>Hexapoda</taxon>
        <taxon>Insecta</taxon>
        <taxon>Pterygota</taxon>
        <taxon>Neoptera</taxon>
        <taxon>Endopterygota</taxon>
        <taxon>Coleoptera</taxon>
        <taxon>Polyphaga</taxon>
        <taxon>Cucujiformia</taxon>
        <taxon>Curculionidae</taxon>
        <taxon>Dryophthorinae</taxon>
        <taxon>Sitophilus</taxon>
    </lineage>
</organism>
<dbReference type="Proteomes" id="UP000504635">
    <property type="component" value="Unplaced"/>
</dbReference>
<sequence length="194" mass="21643">MEIAFGVYGAIWFLALIAIIHAMGPLHITRHNNGDVFSKDQDKDERCTEETCVGISSGTAAAVSGENFCTCRCHSHLPAFREDLRICVDDINECGLAPFVGGSTSHYIPFVFLPLKGQIIHPSKEIYFNVERILEGQIRNYVDEYNLLPSFRSGFRRDYSCATALLKVTDDILQAADRGEQHLSCLTILRPSTD</sequence>
<gene>
    <name evidence="4" type="primary">LOC115887303</name>
</gene>
<keyword evidence="1" id="KW-1133">Transmembrane helix</keyword>
<accession>A0A6J2YH02</accession>
<dbReference type="PANTHER" id="PTHR39387">
    <property type="entry name" value="SHAVENOID, ISOFORM B"/>
    <property type="match status" value="1"/>
</dbReference>
<name>A0A6J2YH02_SITOR</name>
<dbReference type="Pfam" id="PF23328">
    <property type="entry name" value="Sha_B_N"/>
    <property type="match status" value="1"/>
</dbReference>
<protein>
    <submittedName>
        <fullName evidence="4">Uncharacterized protein LOC115887303</fullName>
    </submittedName>
</protein>
<feature type="transmembrane region" description="Helical" evidence="1">
    <location>
        <begin position="6"/>
        <end position="24"/>
    </location>
</feature>
<dbReference type="RefSeq" id="XP_030762556.1">
    <property type="nucleotide sequence ID" value="XM_030906696.1"/>
</dbReference>
<dbReference type="PANTHER" id="PTHR39387:SF1">
    <property type="entry name" value="SHAVENOID, ISOFORM B"/>
    <property type="match status" value="1"/>
</dbReference>
<evidence type="ECO:0000313" key="3">
    <source>
        <dbReference type="Proteomes" id="UP000504635"/>
    </source>
</evidence>
<reference evidence="4" key="1">
    <citation type="submission" date="2025-08" db="UniProtKB">
        <authorList>
            <consortium name="RefSeq"/>
        </authorList>
    </citation>
    <scope>IDENTIFICATION</scope>
    <source>
        <tissue evidence="4">Gonads</tissue>
    </source>
</reference>
<dbReference type="GeneID" id="115887303"/>
<dbReference type="GO" id="GO:0005938">
    <property type="term" value="C:cell cortex"/>
    <property type="evidence" value="ECO:0007669"/>
    <property type="project" value="TreeGrafter"/>
</dbReference>